<organism evidence="3 4">
    <name type="scientific">Sphingopyxis macrogoltabida</name>
    <name type="common">Sphingomonas macrogoltabidus</name>
    <dbReference type="NCBI Taxonomy" id="33050"/>
    <lineage>
        <taxon>Bacteria</taxon>
        <taxon>Pseudomonadati</taxon>
        <taxon>Pseudomonadota</taxon>
        <taxon>Alphaproteobacteria</taxon>
        <taxon>Sphingomonadales</taxon>
        <taxon>Sphingomonadaceae</taxon>
        <taxon>Sphingopyxis</taxon>
    </lineage>
</organism>
<evidence type="ECO:0000313" key="3">
    <source>
        <dbReference type="EMBL" id="ALH81436.1"/>
    </source>
</evidence>
<proteinExistence type="predicted"/>
<dbReference type="RefSeq" id="WP_054588650.1">
    <property type="nucleotide sequence ID" value="NZ_CP012700.1"/>
</dbReference>
<dbReference type="Proteomes" id="UP000058074">
    <property type="component" value="Chromosome"/>
</dbReference>
<dbReference type="PIRSF" id="PIRSF026760">
    <property type="entry name" value="UCP026760"/>
    <property type="match status" value="1"/>
</dbReference>
<dbReference type="SUPFAM" id="SSF52540">
    <property type="entry name" value="P-loop containing nucleoside triphosphate hydrolases"/>
    <property type="match status" value="1"/>
</dbReference>
<dbReference type="KEGG" id="smag:AN936_14005"/>
<dbReference type="AlphaFoldDB" id="A0A0N9UNL5"/>
<reference evidence="3 4" key="1">
    <citation type="journal article" date="2015" name="Genome Announc.">
        <title>Complete Genome Sequence of Polypropylene Glycol- and Polyethylene Glycol-Degrading Sphingopyxis macrogoltabida Strain EY-1.</title>
        <authorList>
            <person name="Ohtsubo Y."/>
            <person name="Nagata Y."/>
            <person name="Numata M."/>
            <person name="Tsuchikane K."/>
            <person name="Hosoyama A."/>
            <person name="Yamazoe A."/>
            <person name="Tsuda M."/>
            <person name="Fujita N."/>
            <person name="Kawai F."/>
        </authorList>
    </citation>
    <scope>NUCLEOTIDE SEQUENCE [LARGE SCALE GENOMIC DNA]</scope>
    <source>
        <strain evidence="3 4">EY-1</strain>
    </source>
</reference>
<dbReference type="InterPro" id="IPR035402">
    <property type="entry name" value="DgcN-like_N"/>
</dbReference>
<feature type="domain" description="D-glutamate N-acetyltransferase-like N-terminal" evidence="2">
    <location>
        <begin position="45"/>
        <end position="125"/>
    </location>
</feature>
<dbReference type="Gene3D" id="3.40.50.300">
    <property type="entry name" value="P-loop containing nucleotide triphosphate hydrolases"/>
    <property type="match status" value="1"/>
</dbReference>
<dbReference type="InterPro" id="IPR011669">
    <property type="entry name" value="DgcN-like"/>
</dbReference>
<dbReference type="Gene3D" id="3.40.50.720">
    <property type="entry name" value="NAD(P)-binding Rossmann-like Domain"/>
    <property type="match status" value="1"/>
</dbReference>
<gene>
    <name evidence="3" type="ORF">AN936_14005</name>
</gene>
<dbReference type="Pfam" id="PF07755">
    <property type="entry name" value="DUF1611"/>
    <property type="match status" value="1"/>
</dbReference>
<sequence>MIIPGKYLLFLGDVADRLDAKTACGLVDWSRERCVGQWRLPSCGIDMGLEDMDFAQARAAGAETLVIGVTPFGGAIAPQWIAPIVAALGAGLNIASGMHVRLGSIPEIAAAARASGASLFDVRDPGRSFPVGSGRKRSGRRMLMVGTDCAVGKKYSALAIARDMKAHGMKATFRATGQTGILIAGEGVPIDAVVSDFVSGAAETLSPDNDRDHWDVIEGQGSLFHPAYAAVALGLLHGSQPDAIVLCHAEGRTHVDGYPDFPLPGLAECIEANLGMARRINPAVRCAGISINCSALPADARADHLAAVSDRFGLPCFDPVATGPAALVAHIAATFD</sequence>
<name>A0A0N9UNL5_SPHMC</name>
<dbReference type="OrthoDB" id="9778498at2"/>
<dbReference type="PANTHER" id="PTHR40690:SF1">
    <property type="entry name" value="DUF1611 DOMAIN-CONTAINING PROTEIN"/>
    <property type="match status" value="1"/>
</dbReference>
<accession>A0A0N9UNL5</accession>
<feature type="domain" description="D-glutamate N-acetyltransferase-like C-terminal" evidence="1">
    <location>
        <begin position="131"/>
        <end position="328"/>
    </location>
</feature>
<evidence type="ECO:0000313" key="4">
    <source>
        <dbReference type="Proteomes" id="UP000058074"/>
    </source>
</evidence>
<dbReference type="Pfam" id="PF17396">
    <property type="entry name" value="DUF1611_N"/>
    <property type="match status" value="1"/>
</dbReference>
<dbReference type="InterPro" id="IPR027417">
    <property type="entry name" value="P-loop_NTPase"/>
</dbReference>
<dbReference type="EMBL" id="CP012700">
    <property type="protein sequence ID" value="ALH81436.1"/>
    <property type="molecule type" value="Genomic_DNA"/>
</dbReference>
<dbReference type="InterPro" id="IPR035086">
    <property type="entry name" value="DgcN-like_C"/>
</dbReference>
<dbReference type="PANTHER" id="PTHR40690">
    <property type="entry name" value="GLL3100 PROTEIN"/>
    <property type="match status" value="1"/>
</dbReference>
<protein>
    <submittedName>
        <fullName evidence="3">EBNA-1 nuclear protein</fullName>
    </submittedName>
</protein>
<evidence type="ECO:0000259" key="1">
    <source>
        <dbReference type="Pfam" id="PF07755"/>
    </source>
</evidence>
<evidence type="ECO:0000259" key="2">
    <source>
        <dbReference type="Pfam" id="PF17396"/>
    </source>
</evidence>
<dbReference type="PATRIC" id="fig|33050.5.peg.2898"/>